<feature type="domain" description="BHLH" evidence="7">
    <location>
        <begin position="291"/>
        <end position="340"/>
    </location>
</feature>
<proteinExistence type="predicted"/>
<feature type="region of interest" description="Disordered" evidence="6">
    <location>
        <begin position="194"/>
        <end position="298"/>
    </location>
</feature>
<organism evidence="8 9">
    <name type="scientific">Stylosanthes scabra</name>
    <dbReference type="NCBI Taxonomy" id="79078"/>
    <lineage>
        <taxon>Eukaryota</taxon>
        <taxon>Viridiplantae</taxon>
        <taxon>Streptophyta</taxon>
        <taxon>Embryophyta</taxon>
        <taxon>Tracheophyta</taxon>
        <taxon>Spermatophyta</taxon>
        <taxon>Magnoliopsida</taxon>
        <taxon>eudicotyledons</taxon>
        <taxon>Gunneridae</taxon>
        <taxon>Pentapetalae</taxon>
        <taxon>rosids</taxon>
        <taxon>fabids</taxon>
        <taxon>Fabales</taxon>
        <taxon>Fabaceae</taxon>
        <taxon>Papilionoideae</taxon>
        <taxon>50 kb inversion clade</taxon>
        <taxon>dalbergioids sensu lato</taxon>
        <taxon>Dalbergieae</taxon>
        <taxon>Pterocarpus clade</taxon>
        <taxon>Stylosanthes</taxon>
    </lineage>
</organism>
<protein>
    <recommendedName>
        <fullName evidence="7">BHLH domain-containing protein</fullName>
    </recommendedName>
</protein>
<dbReference type="SMART" id="SM00353">
    <property type="entry name" value="HLH"/>
    <property type="match status" value="1"/>
</dbReference>
<keyword evidence="4" id="KW-0804">Transcription</keyword>
<evidence type="ECO:0000256" key="4">
    <source>
        <dbReference type="ARBA" id="ARBA00023163"/>
    </source>
</evidence>
<keyword evidence="5" id="KW-0539">Nucleus</keyword>
<evidence type="ECO:0000313" key="9">
    <source>
        <dbReference type="Proteomes" id="UP001341840"/>
    </source>
</evidence>
<dbReference type="InterPro" id="IPR011598">
    <property type="entry name" value="bHLH_dom"/>
</dbReference>
<evidence type="ECO:0000256" key="2">
    <source>
        <dbReference type="ARBA" id="ARBA00023015"/>
    </source>
</evidence>
<evidence type="ECO:0000259" key="7">
    <source>
        <dbReference type="PROSITE" id="PS50888"/>
    </source>
</evidence>
<dbReference type="EMBL" id="JASCZI010030341">
    <property type="protein sequence ID" value="MED6121546.1"/>
    <property type="molecule type" value="Genomic_DNA"/>
</dbReference>
<evidence type="ECO:0000256" key="3">
    <source>
        <dbReference type="ARBA" id="ARBA00023125"/>
    </source>
</evidence>
<evidence type="ECO:0000256" key="6">
    <source>
        <dbReference type="SAM" id="MobiDB-lite"/>
    </source>
</evidence>
<evidence type="ECO:0000256" key="5">
    <source>
        <dbReference type="ARBA" id="ARBA00023242"/>
    </source>
</evidence>
<keyword evidence="2" id="KW-0805">Transcription regulation</keyword>
<dbReference type="PANTHER" id="PTHR16223">
    <property type="entry name" value="TRANSCRIPTION FACTOR BHLH83-RELATED"/>
    <property type="match status" value="1"/>
</dbReference>
<evidence type="ECO:0000256" key="1">
    <source>
        <dbReference type="ARBA" id="ARBA00004123"/>
    </source>
</evidence>
<gene>
    <name evidence="8" type="ORF">PIB30_031202</name>
</gene>
<feature type="compositionally biased region" description="Polar residues" evidence="6">
    <location>
        <begin position="265"/>
        <end position="296"/>
    </location>
</feature>
<name>A0ABU6RCD2_9FABA</name>
<dbReference type="PANTHER" id="PTHR16223:SF370">
    <property type="entry name" value="TRANSCRIPTION FACTOR RSL3-RELATED"/>
    <property type="match status" value="1"/>
</dbReference>
<keyword evidence="9" id="KW-1185">Reference proteome</keyword>
<dbReference type="InterPro" id="IPR045843">
    <property type="entry name" value="IND-like"/>
</dbReference>
<keyword evidence="3" id="KW-0238">DNA-binding</keyword>
<comment type="caution">
    <text evidence="8">The sequence shown here is derived from an EMBL/GenBank/DDBJ whole genome shotgun (WGS) entry which is preliminary data.</text>
</comment>
<dbReference type="CDD" id="cd11454">
    <property type="entry name" value="bHLH_AtIND_like"/>
    <property type="match status" value="1"/>
</dbReference>
<dbReference type="InterPro" id="IPR036638">
    <property type="entry name" value="HLH_DNA-bd_sf"/>
</dbReference>
<comment type="subcellular location">
    <subcellularLocation>
        <location evidence="1">Nucleus</location>
    </subcellularLocation>
</comment>
<accession>A0ABU6RCD2</accession>
<dbReference type="Gene3D" id="4.10.280.10">
    <property type="entry name" value="Helix-loop-helix DNA-binding domain"/>
    <property type="match status" value="1"/>
</dbReference>
<reference evidence="8 9" key="1">
    <citation type="journal article" date="2023" name="Plants (Basel)">
        <title>Bridging the Gap: Combining Genomics and Transcriptomics Approaches to Understand Stylosanthes scabra, an Orphan Legume from the Brazilian Caatinga.</title>
        <authorList>
            <person name="Ferreira-Neto J.R.C."/>
            <person name="da Silva M.D."/>
            <person name="Binneck E."/>
            <person name="de Melo N.F."/>
            <person name="da Silva R.H."/>
            <person name="de Melo A.L.T.M."/>
            <person name="Pandolfi V."/>
            <person name="Bustamante F.O."/>
            <person name="Brasileiro-Vidal A.C."/>
            <person name="Benko-Iseppon A.M."/>
        </authorList>
    </citation>
    <scope>NUCLEOTIDE SEQUENCE [LARGE SCALE GENOMIC DNA]</scope>
    <source>
        <tissue evidence="8">Leaves</tissue>
    </source>
</reference>
<dbReference type="Pfam" id="PF00010">
    <property type="entry name" value="HLH"/>
    <property type="match status" value="1"/>
</dbReference>
<dbReference type="SUPFAM" id="SSF47459">
    <property type="entry name" value="HLH, helix-loop-helix DNA-binding domain"/>
    <property type="match status" value="1"/>
</dbReference>
<sequence>MESLGAFSNNNVEFDCFKMFSTEKENDFTYTTSSSQLFLDQCSSLLLVEDDDELMKFGLVQSTFFSNLSDENLQYISQESSYNSSNSSHNMDLVTTNYYYSSNYQDHVLANDASISMDYLCMDEKNLAACFAPSMNEIVVMEDNVKFNENNNVGSSDHHYQCQMEHVDDVVPTNKLLHLKRKIIEVPGLFDASAEDNTSIRSENQKKKHRVGKHVQLQGCMKNGRSKKKKVVRNGNEGEESNNDKNVVLDGQSSSSNISEDDNASQENNNGGATSVSHSNNNSKIRTTRGTATDPQSLYARKRRERINERLRILQNLVPNGTKVDISTMLEEAVNYVKFLQLQIKLLSSDDLWMYAPLAYNGLDIGLKLNNNLKNFPFPSSL</sequence>
<dbReference type="PROSITE" id="PS50888">
    <property type="entry name" value="BHLH"/>
    <property type="match status" value="1"/>
</dbReference>
<dbReference type="Proteomes" id="UP001341840">
    <property type="component" value="Unassembled WGS sequence"/>
</dbReference>
<evidence type="ECO:0000313" key="8">
    <source>
        <dbReference type="EMBL" id="MED6121546.1"/>
    </source>
</evidence>